<dbReference type="InterPro" id="IPR022488">
    <property type="entry name" value="PPK2-related"/>
</dbReference>
<evidence type="ECO:0000256" key="3">
    <source>
        <dbReference type="ARBA" id="ARBA00022777"/>
    </source>
</evidence>
<evidence type="ECO:0000313" key="8">
    <source>
        <dbReference type="Proteomes" id="UP000462362"/>
    </source>
</evidence>
<dbReference type="NCBIfam" id="TIGR03707">
    <property type="entry name" value="PPK2_P_aer"/>
    <property type="match status" value="1"/>
</dbReference>
<feature type="region of interest" description="Disordered" evidence="5">
    <location>
        <begin position="1"/>
        <end position="20"/>
    </location>
</feature>
<dbReference type="GO" id="GO:0008976">
    <property type="term" value="F:polyphosphate kinase activity"/>
    <property type="evidence" value="ECO:0007669"/>
    <property type="project" value="UniProtKB-UniRule"/>
</dbReference>
<evidence type="ECO:0000256" key="5">
    <source>
        <dbReference type="SAM" id="MobiDB-lite"/>
    </source>
</evidence>
<comment type="caution">
    <text evidence="7">The sequence shown here is derived from an EMBL/GenBank/DDBJ whole genome shotgun (WGS) entry which is preliminary data.</text>
</comment>
<evidence type="ECO:0000256" key="1">
    <source>
        <dbReference type="ARBA" id="ARBA00009924"/>
    </source>
</evidence>
<name>A0A6I3RZW7_9BURK</name>
<accession>A0A6I3RZW7</accession>
<comment type="subunit">
    <text evidence="4">Homotetramer.</text>
</comment>
<keyword evidence="3 4" id="KW-0418">Kinase</keyword>
<dbReference type="PANTHER" id="PTHR34383:SF1">
    <property type="entry name" value="ADP-POLYPHOSPHATE PHOSPHOTRANSFERASE"/>
    <property type="match status" value="1"/>
</dbReference>
<dbReference type="SUPFAM" id="SSF52540">
    <property type="entry name" value="P-loop containing nucleoside triphosphate hydrolases"/>
    <property type="match status" value="1"/>
</dbReference>
<evidence type="ECO:0000256" key="2">
    <source>
        <dbReference type="ARBA" id="ARBA00022679"/>
    </source>
</evidence>
<dbReference type="Gene3D" id="3.40.50.300">
    <property type="entry name" value="P-loop containing nucleotide triphosphate hydrolases"/>
    <property type="match status" value="1"/>
</dbReference>
<dbReference type="InterPro" id="IPR022486">
    <property type="entry name" value="PPK2_PA0141"/>
</dbReference>
<dbReference type="EC" id="2.7.4.-" evidence="4"/>
<gene>
    <name evidence="7" type="primary">ppk2</name>
    <name evidence="7" type="ORF">GMD42_04180</name>
</gene>
<dbReference type="GO" id="GO:0006793">
    <property type="term" value="P:phosphorus metabolic process"/>
    <property type="evidence" value="ECO:0007669"/>
    <property type="project" value="InterPro"/>
</dbReference>
<feature type="domain" description="Polyphosphate kinase-2-related" evidence="6">
    <location>
        <begin position="120"/>
        <end position="345"/>
    </location>
</feature>
<organism evidence="7 8">
    <name type="scientific">Parasutterella excrementihominis</name>
    <dbReference type="NCBI Taxonomy" id="487175"/>
    <lineage>
        <taxon>Bacteria</taxon>
        <taxon>Pseudomonadati</taxon>
        <taxon>Pseudomonadota</taxon>
        <taxon>Betaproteobacteria</taxon>
        <taxon>Burkholderiales</taxon>
        <taxon>Sutterellaceae</taxon>
        <taxon>Parasutterella</taxon>
    </lineage>
</organism>
<protein>
    <recommendedName>
        <fullName evidence="4">ADP/GDP-polyphosphate phosphotransferase</fullName>
        <ecNumber evidence="4">2.7.4.-</ecNumber>
    </recommendedName>
    <alternativeName>
        <fullName evidence="4">Polyphosphate kinase PPK2</fullName>
    </alternativeName>
</protein>
<proteinExistence type="inferred from homology"/>
<dbReference type="RefSeq" id="WP_155165401.1">
    <property type="nucleotide sequence ID" value="NZ_DBGEHT010000197.1"/>
</dbReference>
<dbReference type="InterPro" id="IPR027417">
    <property type="entry name" value="P-loop_NTPase"/>
</dbReference>
<dbReference type="PANTHER" id="PTHR34383">
    <property type="entry name" value="POLYPHOSPHATE:AMP PHOSPHOTRANSFERASE-RELATED"/>
    <property type="match status" value="1"/>
</dbReference>
<dbReference type="Pfam" id="PF03976">
    <property type="entry name" value="PPK2"/>
    <property type="match status" value="1"/>
</dbReference>
<evidence type="ECO:0000256" key="4">
    <source>
        <dbReference type="RuleBase" id="RU369062"/>
    </source>
</evidence>
<dbReference type="AlphaFoldDB" id="A0A6I3RZW7"/>
<feature type="compositionally biased region" description="Basic and acidic residues" evidence="5">
    <location>
        <begin position="1"/>
        <end position="15"/>
    </location>
</feature>
<comment type="function">
    <text evidence="4">Uses inorganic polyphosphate (polyP) as a donor to convert GDP to GTP or ADP to ATP.</text>
</comment>
<evidence type="ECO:0000259" key="6">
    <source>
        <dbReference type="Pfam" id="PF03976"/>
    </source>
</evidence>
<dbReference type="Proteomes" id="UP000462362">
    <property type="component" value="Unassembled WGS sequence"/>
</dbReference>
<comment type="similarity">
    <text evidence="1 4">Belongs to the polyphosphate kinase 2 (PPK2) family. Class I subfamily.</text>
</comment>
<dbReference type="EMBL" id="WNCL01000009">
    <property type="protein sequence ID" value="MTU42829.1"/>
    <property type="molecule type" value="Genomic_DNA"/>
</dbReference>
<sequence length="375" mass="43169">MNHSVTHKDAAEPQKIDGQNAVIVEKKSEELEDSKFDLGGYENPYQYLKQFLRTTDETAADKVADAVMGSLTGQGQEKLLKSLIEHACCSFDKKISATADMNALRKDLKPGEYPYVNGYNRDLYNKQLRSLQIELLKLQSWIQKKSKKLVIIFEGRDAAGKGGTIQRFTEHLNPRGARIAALPKPTATEEGQWYFQRYVAHLPSAGEMVFFDRSWYNRAVVEPVMGFCTKEQYETFMKEVPSFECNLLSEDIILFKFWLNVTRGEQKRRFRQRRKDPLKQWKLSPVDLASLNKWDDYTKHINQMFFATDTVDAPWIVVESDDKMRARLNAIRFVLSSLPYTDKNEKKIGEVDPRIVFRAAAVTGTLTKKDKDGKK</sequence>
<evidence type="ECO:0000313" key="7">
    <source>
        <dbReference type="EMBL" id="MTU42829.1"/>
    </source>
</evidence>
<keyword evidence="2 4" id="KW-0808">Transferase</keyword>
<reference evidence="7 8" key="1">
    <citation type="journal article" date="2019" name="Nat. Med.">
        <title>A library of human gut bacterial isolates paired with longitudinal multiomics data enables mechanistic microbiome research.</title>
        <authorList>
            <person name="Poyet M."/>
            <person name="Groussin M."/>
            <person name="Gibbons S.M."/>
            <person name="Avila-Pacheco J."/>
            <person name="Jiang X."/>
            <person name="Kearney S.M."/>
            <person name="Perrotta A.R."/>
            <person name="Berdy B."/>
            <person name="Zhao S."/>
            <person name="Lieberman T.D."/>
            <person name="Swanson P.K."/>
            <person name="Smith M."/>
            <person name="Roesemann S."/>
            <person name="Alexander J.E."/>
            <person name="Rich S.A."/>
            <person name="Livny J."/>
            <person name="Vlamakis H."/>
            <person name="Clish C."/>
            <person name="Bullock K."/>
            <person name="Deik A."/>
            <person name="Scott J."/>
            <person name="Pierce K.A."/>
            <person name="Xavier R.J."/>
            <person name="Alm E.J."/>
        </authorList>
    </citation>
    <scope>NUCLEOTIDE SEQUENCE [LARGE SCALE GENOMIC DNA]</scope>
    <source>
        <strain evidence="7 8">BIOML-A2</strain>
    </source>
</reference>